<evidence type="ECO:0000256" key="4">
    <source>
        <dbReference type="ARBA" id="ARBA00023239"/>
    </source>
</evidence>
<dbReference type="InterPro" id="IPR029066">
    <property type="entry name" value="PLP-binding_barrel"/>
</dbReference>
<keyword evidence="5" id="KW-0028">Amino-acid biosynthesis</keyword>
<evidence type="ECO:0000256" key="6">
    <source>
        <dbReference type="NCBIfam" id="TIGR01048"/>
    </source>
</evidence>
<dbReference type="PROSITE" id="PS00878">
    <property type="entry name" value="ODR_DC_2_1"/>
    <property type="match status" value="1"/>
</dbReference>
<dbReference type="PRINTS" id="PR01181">
    <property type="entry name" value="DAPDCRBXLASE"/>
</dbReference>
<keyword evidence="11" id="KW-1185">Reference proteome</keyword>
<evidence type="ECO:0000256" key="3">
    <source>
        <dbReference type="ARBA" id="ARBA00022898"/>
    </source>
</evidence>
<proteinExistence type="inferred from homology"/>
<feature type="modified residue" description="N6-(pyridoxal phosphate)lysine" evidence="5">
    <location>
        <position position="73"/>
    </location>
</feature>
<feature type="binding site" evidence="5">
    <location>
        <position position="325"/>
    </location>
    <ligand>
        <name>substrate</name>
    </ligand>
</feature>
<gene>
    <name evidence="5" type="primary">lysA</name>
    <name evidence="10" type="ORF">QO018_000017</name>
</gene>
<comment type="similarity">
    <text evidence="5">Belongs to the Orn/Lys/Arg decarboxylase class-II family. LysA subfamily.</text>
</comment>
<dbReference type="InterPro" id="IPR022644">
    <property type="entry name" value="De-COase2_N"/>
</dbReference>
<protein>
    <recommendedName>
        <fullName evidence="5 6">Diaminopimelate decarboxylase</fullName>
        <shortName evidence="5">DAP decarboxylase</shortName>
        <shortName evidence="5">DAPDC</shortName>
        <ecNumber evidence="5 6">4.1.1.20</ecNumber>
    </recommendedName>
</protein>
<comment type="subunit">
    <text evidence="5">Homodimer.</text>
</comment>
<keyword evidence="3 5" id="KW-0663">Pyridoxal phosphate</keyword>
<dbReference type="InterPro" id="IPR022653">
    <property type="entry name" value="De-COase2_pyr-phos_BS"/>
</dbReference>
<dbReference type="InterPro" id="IPR009006">
    <property type="entry name" value="Ala_racemase/Decarboxylase_C"/>
</dbReference>
<comment type="catalytic activity">
    <reaction evidence="5 7">
        <text>meso-2,6-diaminopimelate + H(+) = L-lysine + CO2</text>
        <dbReference type="Rhea" id="RHEA:15101"/>
        <dbReference type="ChEBI" id="CHEBI:15378"/>
        <dbReference type="ChEBI" id="CHEBI:16526"/>
        <dbReference type="ChEBI" id="CHEBI:32551"/>
        <dbReference type="ChEBI" id="CHEBI:57791"/>
        <dbReference type="EC" id="4.1.1.20"/>
    </reaction>
</comment>
<comment type="pathway">
    <text evidence="5 7">Amino-acid biosynthesis; L-lysine biosynthesis via DAP pathway; L-lysine from DL-2,6-diaminopimelate: step 1/1.</text>
</comment>
<feature type="domain" description="Orn/DAP/Arg decarboxylase 2 C-terminal" evidence="8">
    <location>
        <begin position="43"/>
        <end position="384"/>
    </location>
</feature>
<dbReference type="Gene3D" id="3.20.20.10">
    <property type="entry name" value="Alanine racemase"/>
    <property type="match status" value="1"/>
</dbReference>
<dbReference type="GO" id="GO:0008836">
    <property type="term" value="F:diaminopimelate decarboxylase activity"/>
    <property type="evidence" value="ECO:0007669"/>
    <property type="project" value="UniProtKB-EC"/>
</dbReference>
<dbReference type="Proteomes" id="UP001244552">
    <property type="component" value="Unassembled WGS sequence"/>
</dbReference>
<dbReference type="HAMAP" id="MF_02120">
    <property type="entry name" value="LysA"/>
    <property type="match status" value="1"/>
</dbReference>
<dbReference type="EC" id="4.1.1.20" evidence="5 6"/>
<dbReference type="PROSITE" id="PS00879">
    <property type="entry name" value="ODR_DC_2_2"/>
    <property type="match status" value="1"/>
</dbReference>
<feature type="binding site" evidence="5">
    <location>
        <position position="386"/>
    </location>
    <ligand>
        <name>substrate</name>
    </ligand>
</feature>
<dbReference type="EMBL" id="JAUSVU010000001">
    <property type="protein sequence ID" value="MDQ0531185.1"/>
    <property type="molecule type" value="Genomic_DNA"/>
</dbReference>
<evidence type="ECO:0000256" key="1">
    <source>
        <dbReference type="ARBA" id="ARBA00001933"/>
    </source>
</evidence>
<feature type="binding site" evidence="5">
    <location>
        <position position="252"/>
    </location>
    <ligand>
        <name>pyridoxal 5'-phosphate</name>
        <dbReference type="ChEBI" id="CHEBI:597326"/>
    </ligand>
</feature>
<organism evidence="10 11">
    <name type="scientific">Azospirillum picis</name>
    <dbReference type="NCBI Taxonomy" id="488438"/>
    <lineage>
        <taxon>Bacteria</taxon>
        <taxon>Pseudomonadati</taxon>
        <taxon>Pseudomonadota</taxon>
        <taxon>Alphaproteobacteria</taxon>
        <taxon>Rhodospirillales</taxon>
        <taxon>Azospirillaceae</taxon>
        <taxon>Azospirillum</taxon>
    </lineage>
</organism>
<feature type="binding site" evidence="5">
    <location>
        <position position="386"/>
    </location>
    <ligand>
        <name>pyridoxal 5'-phosphate</name>
        <dbReference type="ChEBI" id="CHEBI:597326"/>
    </ligand>
</feature>
<feature type="binding site" evidence="5">
    <location>
        <position position="358"/>
    </location>
    <ligand>
        <name>substrate</name>
    </ligand>
</feature>
<dbReference type="PANTHER" id="PTHR43727:SF2">
    <property type="entry name" value="GROUP IV DECARBOXYLASE"/>
    <property type="match status" value="1"/>
</dbReference>
<accession>A0ABU0MCN6</accession>
<keyword evidence="5 7" id="KW-0457">Lysine biosynthesis</keyword>
<sequence length="432" mass="45979">MTDALPASASGSPMSVFAYRDGVLHAEAVSLEDVAREVGTPFYLYSTAALDAHYNAYAGAFAGQDAGVCYALKANSNLAVIRTLARLGAGGDVVSVGEMKRALAGGIPPERIVFSGVGKTRDDLRAALEAGIHQINVESVPELEALSEVASSMGVEAPIAFRVNPDVDAKTHAKIATGKKENKFGIDYDHAREIYRRAAAMPGIRPVAIAVHIGSQLTDLAPFRAAYERVAVLLHQLREDGLDIRRLDLGGGLGITYRDEAPPDLADYAAMVRSITGNLGCRITLEPGRSLVGNAGILVSRVIYVKQGLHRRFAIIDAAMNDLIRPSLYDAYHGVVPVAEPAANAAQEPYDVVGPVCESGDTFAVQRPLPPLADDDLVALLSAGAYGAVMASTYNSRPLVPEVLVNGDRFSVIRPRPTVEEMLAAERVPDWL</sequence>
<reference evidence="10 11" key="1">
    <citation type="submission" date="2023-07" db="EMBL/GenBank/DDBJ databases">
        <title>Genomic Encyclopedia of Type Strains, Phase IV (KMG-IV): sequencing the most valuable type-strain genomes for metagenomic binning, comparative biology and taxonomic classification.</title>
        <authorList>
            <person name="Goeker M."/>
        </authorList>
    </citation>
    <scope>NUCLEOTIDE SEQUENCE [LARGE SCALE GENOMIC DNA]</scope>
    <source>
        <strain evidence="10 11">DSM 19922</strain>
    </source>
</reference>
<dbReference type="Gene3D" id="2.40.37.10">
    <property type="entry name" value="Lyase, Ornithine Decarboxylase, Chain A, domain 1"/>
    <property type="match status" value="1"/>
</dbReference>
<evidence type="ECO:0000313" key="11">
    <source>
        <dbReference type="Proteomes" id="UP001244552"/>
    </source>
</evidence>
<dbReference type="NCBIfam" id="TIGR01048">
    <property type="entry name" value="lysA"/>
    <property type="match status" value="1"/>
</dbReference>
<feature type="binding site" evidence="5">
    <location>
        <position position="289"/>
    </location>
    <ligand>
        <name>substrate</name>
    </ligand>
</feature>
<evidence type="ECO:0000256" key="7">
    <source>
        <dbReference type="RuleBase" id="RU003738"/>
    </source>
</evidence>
<dbReference type="Pfam" id="PF02784">
    <property type="entry name" value="Orn_Arg_deC_N"/>
    <property type="match status" value="1"/>
</dbReference>
<comment type="cofactor">
    <cofactor evidence="1 5 7">
        <name>pyridoxal 5'-phosphate</name>
        <dbReference type="ChEBI" id="CHEBI:597326"/>
    </cofactor>
</comment>
<evidence type="ECO:0000259" key="9">
    <source>
        <dbReference type="Pfam" id="PF02784"/>
    </source>
</evidence>
<dbReference type="InterPro" id="IPR000183">
    <property type="entry name" value="Orn/DAP/Arg_de-COase"/>
</dbReference>
<keyword evidence="2 5" id="KW-0210">Decarboxylase</keyword>
<keyword evidence="4 5" id="KW-0456">Lyase</keyword>
<name>A0ABU0MCN6_9PROT</name>
<evidence type="ECO:0000256" key="5">
    <source>
        <dbReference type="HAMAP-Rule" id="MF_02120"/>
    </source>
</evidence>
<feature type="domain" description="Orn/DAP/Arg decarboxylase 2 N-terminal" evidence="9">
    <location>
        <begin position="50"/>
        <end position="292"/>
    </location>
</feature>
<evidence type="ECO:0000259" key="8">
    <source>
        <dbReference type="Pfam" id="PF00278"/>
    </source>
</evidence>
<comment type="function">
    <text evidence="5">Specifically catalyzes the decarboxylation of meso-diaminopimelate (meso-DAP) to L-lysine.</text>
</comment>
<feature type="binding site" evidence="5">
    <location>
        <begin position="286"/>
        <end position="289"/>
    </location>
    <ligand>
        <name>pyridoxal 5'-phosphate</name>
        <dbReference type="ChEBI" id="CHEBI:597326"/>
    </ligand>
</feature>
<dbReference type="PRINTS" id="PR01179">
    <property type="entry name" value="ODADCRBXLASE"/>
</dbReference>
<dbReference type="SUPFAM" id="SSF51419">
    <property type="entry name" value="PLP-binding barrel"/>
    <property type="match status" value="1"/>
</dbReference>
<dbReference type="InterPro" id="IPR022643">
    <property type="entry name" value="De-COase2_C"/>
</dbReference>
<dbReference type="InterPro" id="IPR002986">
    <property type="entry name" value="DAP_deCOOHase_LysA"/>
</dbReference>
<dbReference type="InterPro" id="IPR022657">
    <property type="entry name" value="De-COase2_CS"/>
</dbReference>
<dbReference type="PANTHER" id="PTHR43727">
    <property type="entry name" value="DIAMINOPIMELATE DECARBOXYLASE"/>
    <property type="match status" value="1"/>
</dbReference>
<evidence type="ECO:0000313" key="10">
    <source>
        <dbReference type="EMBL" id="MDQ0531185.1"/>
    </source>
</evidence>
<evidence type="ECO:0000256" key="2">
    <source>
        <dbReference type="ARBA" id="ARBA00022793"/>
    </source>
</evidence>
<comment type="caution">
    <text evidence="10">The sequence shown here is derived from an EMBL/GenBank/DDBJ whole genome shotgun (WGS) entry which is preliminary data.</text>
</comment>
<feature type="binding site" evidence="5">
    <location>
        <position position="329"/>
    </location>
    <ligand>
        <name>substrate</name>
    </ligand>
</feature>
<dbReference type="SUPFAM" id="SSF50621">
    <property type="entry name" value="Alanine racemase C-terminal domain-like"/>
    <property type="match status" value="1"/>
</dbReference>
<dbReference type="CDD" id="cd06828">
    <property type="entry name" value="PLPDE_III_DapDC"/>
    <property type="match status" value="1"/>
</dbReference>
<dbReference type="Pfam" id="PF00278">
    <property type="entry name" value="Orn_DAP_Arg_deC"/>
    <property type="match status" value="1"/>
</dbReference>